<dbReference type="SUPFAM" id="SSF54427">
    <property type="entry name" value="NTF2-like"/>
    <property type="match status" value="1"/>
</dbReference>
<keyword evidence="3" id="KW-1185">Reference proteome</keyword>
<dbReference type="AlphaFoldDB" id="A0A2I2GNP8"/>
<dbReference type="InterPro" id="IPR002075">
    <property type="entry name" value="NTF2_dom"/>
</dbReference>
<dbReference type="Pfam" id="PF02136">
    <property type="entry name" value="NTF2"/>
    <property type="match status" value="1"/>
</dbReference>
<reference evidence="2 3" key="1">
    <citation type="submission" date="2016-12" db="EMBL/GenBank/DDBJ databases">
        <title>The genomes of Aspergillus section Nigri reveals drivers in fungal speciation.</title>
        <authorList>
            <consortium name="DOE Joint Genome Institute"/>
            <person name="Vesth T.C."/>
            <person name="Nybo J."/>
            <person name="Theobald S."/>
            <person name="Brandl J."/>
            <person name="Frisvad J.C."/>
            <person name="Nielsen K.F."/>
            <person name="Lyhne E.K."/>
            <person name="Kogle M.E."/>
            <person name="Kuo A."/>
            <person name="Riley R."/>
            <person name="Clum A."/>
            <person name="Nolan M."/>
            <person name="Lipzen A."/>
            <person name="Salamov A."/>
            <person name="Henrissat B."/>
            <person name="Wiebenga A."/>
            <person name="De Vries R.P."/>
            <person name="Grigoriev I.V."/>
            <person name="Mortensen U.H."/>
            <person name="Andersen M.R."/>
            <person name="Baker S.E."/>
        </authorList>
    </citation>
    <scope>NUCLEOTIDE SEQUENCE [LARGE SCALE GENOMIC DNA]</scope>
    <source>
        <strain evidence="2 3">IBT 23096</strain>
    </source>
</reference>
<comment type="caution">
    <text evidence="2">The sequence shown here is derived from an EMBL/GenBank/DDBJ whole genome shotgun (WGS) entry which is preliminary data.</text>
</comment>
<feature type="domain" description="NTF2" evidence="1">
    <location>
        <begin position="16"/>
        <end position="160"/>
    </location>
</feature>
<name>A0A2I2GNP8_9EURO</name>
<dbReference type="RefSeq" id="XP_024709809.1">
    <property type="nucleotide sequence ID" value="XM_024843650.1"/>
</dbReference>
<organism evidence="2 3">
    <name type="scientific">Aspergillus steynii IBT 23096</name>
    <dbReference type="NCBI Taxonomy" id="1392250"/>
    <lineage>
        <taxon>Eukaryota</taxon>
        <taxon>Fungi</taxon>
        <taxon>Dikarya</taxon>
        <taxon>Ascomycota</taxon>
        <taxon>Pezizomycotina</taxon>
        <taxon>Eurotiomycetes</taxon>
        <taxon>Eurotiomycetidae</taxon>
        <taxon>Eurotiales</taxon>
        <taxon>Aspergillaceae</taxon>
        <taxon>Aspergillus</taxon>
        <taxon>Aspergillus subgen. Circumdati</taxon>
    </lineage>
</organism>
<dbReference type="FunFam" id="3.10.450.50:FF:000019">
    <property type="entry name" value="Nuclear transport factor 2 (NTF2), putative"/>
    <property type="match status" value="1"/>
</dbReference>
<dbReference type="VEuPathDB" id="FungiDB:P170DRAFT_347794"/>
<dbReference type="Proteomes" id="UP000234275">
    <property type="component" value="Unassembled WGS sequence"/>
</dbReference>
<sequence>MAPLGEDTLTKVSTNAATEFVQSFYPALQSNRASISSFYSQPTSTIIFNGNVVADGSAVQEIFVNQMPQTHYEVQSFDCQIINPTYPTPTTNGVKSPQETTAKDLSILVVTSGFVRFGESRDLPQRGFSETFVLVPNPSADAPKGKRRREWLIQTQTFRLVV</sequence>
<accession>A0A2I2GNP8</accession>
<evidence type="ECO:0000259" key="1">
    <source>
        <dbReference type="PROSITE" id="PS50177"/>
    </source>
</evidence>
<evidence type="ECO:0000313" key="2">
    <source>
        <dbReference type="EMBL" id="PLB54507.1"/>
    </source>
</evidence>
<dbReference type="GO" id="GO:0006913">
    <property type="term" value="P:nucleocytoplasmic transport"/>
    <property type="evidence" value="ECO:0007669"/>
    <property type="project" value="InterPro"/>
</dbReference>
<proteinExistence type="predicted"/>
<dbReference type="InterPro" id="IPR018222">
    <property type="entry name" value="Nuclear_transport_factor_2_euk"/>
</dbReference>
<dbReference type="OrthoDB" id="25408at2759"/>
<protein>
    <submittedName>
        <fullName evidence="2">NTF2-like protein</fullName>
    </submittedName>
</protein>
<dbReference type="EMBL" id="MSFO01000001">
    <property type="protein sequence ID" value="PLB54507.1"/>
    <property type="molecule type" value="Genomic_DNA"/>
</dbReference>
<dbReference type="PANTHER" id="PTHR12612">
    <property type="entry name" value="NUCLEAR TRANSPORT FACTOR 2"/>
    <property type="match status" value="1"/>
</dbReference>
<dbReference type="InterPro" id="IPR045875">
    <property type="entry name" value="NTF2"/>
</dbReference>
<dbReference type="STRING" id="1392250.A0A2I2GNP8"/>
<dbReference type="PROSITE" id="PS50177">
    <property type="entry name" value="NTF2_DOMAIN"/>
    <property type="match status" value="1"/>
</dbReference>
<dbReference type="GeneID" id="36551350"/>
<evidence type="ECO:0000313" key="3">
    <source>
        <dbReference type="Proteomes" id="UP000234275"/>
    </source>
</evidence>
<dbReference type="InterPro" id="IPR032710">
    <property type="entry name" value="NTF2-like_dom_sf"/>
</dbReference>
<dbReference type="Gene3D" id="3.10.450.50">
    <property type="match status" value="1"/>
</dbReference>
<gene>
    <name evidence="2" type="ORF">P170DRAFT_347794</name>
</gene>